<evidence type="ECO:0000259" key="7">
    <source>
        <dbReference type="PROSITE" id="PS50003"/>
    </source>
</evidence>
<evidence type="ECO:0000259" key="8">
    <source>
        <dbReference type="PROSITE" id="PS51778"/>
    </source>
</evidence>
<dbReference type="GO" id="GO:0005737">
    <property type="term" value="C:cytoplasm"/>
    <property type="evidence" value="ECO:0007669"/>
    <property type="project" value="InterPro"/>
</dbReference>
<dbReference type="SUPFAM" id="SSF103657">
    <property type="entry name" value="BAR/IMD domain-like"/>
    <property type="match status" value="1"/>
</dbReference>
<dbReference type="InterPro" id="IPR004148">
    <property type="entry name" value="BAR_dom"/>
</dbReference>
<comment type="subcellular location">
    <subcellularLocation>
        <location evidence="1">Membrane</location>
    </subcellularLocation>
</comment>
<dbReference type="AlphaFoldDB" id="A0A376B262"/>
<evidence type="ECO:0000256" key="3">
    <source>
        <dbReference type="ARBA" id="ARBA00022989"/>
    </source>
</evidence>
<evidence type="ECO:0000256" key="1">
    <source>
        <dbReference type="ARBA" id="ARBA00004370"/>
    </source>
</evidence>
<dbReference type="EMBL" id="UFAJ01000046">
    <property type="protein sequence ID" value="SSD58775.1"/>
    <property type="molecule type" value="Genomic_DNA"/>
</dbReference>
<dbReference type="SUPFAM" id="SSF50729">
    <property type="entry name" value="PH domain-like"/>
    <property type="match status" value="1"/>
</dbReference>
<feature type="region of interest" description="Disordered" evidence="5">
    <location>
        <begin position="311"/>
        <end position="339"/>
    </location>
</feature>
<dbReference type="Pfam" id="PF16016">
    <property type="entry name" value="VASt"/>
    <property type="match status" value="1"/>
</dbReference>
<dbReference type="PROSITE" id="PS50003">
    <property type="entry name" value="PH_DOMAIN"/>
    <property type="match status" value="1"/>
</dbReference>
<accession>A0A376B262</accession>
<dbReference type="InterPro" id="IPR001849">
    <property type="entry name" value="PH_domain"/>
</dbReference>
<reference evidence="10" key="1">
    <citation type="submission" date="2018-06" db="EMBL/GenBank/DDBJ databases">
        <authorList>
            <person name="Guldener U."/>
        </authorList>
    </citation>
    <scope>NUCLEOTIDE SEQUENCE [LARGE SCALE GENOMIC DNA]</scope>
    <source>
        <strain evidence="10">UTAD17</strain>
    </source>
</reference>
<proteinExistence type="predicted"/>
<sequence length="1253" mass="143781">MVEEKNVNTISTVDSDNNKTLHVLKLISVGFKEASLDSPSFRANVNFFHSQIEYIETWLDNTSKFSKGKYRDGFNDFKQVYLTLQSQILPPTRFVESGMLDGTETTPELINDFERSLRDVTSQIFQVLEGNPESYLNELLMLLTEVIKPYREKRKNFDYYQTKYDSFLNKYQAAKYQGVDPSTIREDAFQLFEARKLYLKASLDLILEISMTFNRFGEHNIQLIKALKPKIVLNAKNAQSHVDIDITAYKNFEASEKWFLDSIEANKSLEGDIVKAKEQIEEFCIEQITPSRDIEDYNIKTIKSRLKDCASTHAQEEAPKAPSASAQLSPDHPLNKNNSTVGDKSGWLFLKTSVGMPARTIWVRRWCFIRKSVFGMLTLSTSKTHVEETDKFGVLLTSVKYNSANEDSRKFCFDVAISGSPAITLAFQAETFKELESWIRSFAESRQKLVSKNISKEEYEMSFMRFPPIFREFACTSTTSVDLQVTTTTNCKSLVDLLGAELNEYGDVVYNKYGAFQMPTLKTPILTKLTKLSILSTFFNPYKDIPDAITANLWGSVNWNTFCLMDYGSKDPARYASTSYKTVGKPIEYPEYYPQNLINDDLQFKCLFCIINDRLLLKFQCALSPNNKQDFSGTCFVTLHDIYFYLNSTGFICLIRRDIKDIVSCEVSKDQDTINIYKDTGLVMKTRIRKISATDQRINILTEKLQALVINASITDKPLDERQIILKLGSIDKKYEDLQLENLEKEKYLKRSTVAEYSNSDNVSPQTLAICQNNVIANQPLVELLTAKEAELKIRQQEVAAKATYHFRLDFPIEPKALMHILFGENSLCFPKCFSFASIDNYENRVYPWIYYGDGTVTPTTATAHSLKRKLKFALRHIGRSVVLSDGMLEAIQTINKMQDDYCEVEHSNGDVSIPLIGVFKIVITYIITEVPRDESRRKKSSLNVYYTLKYCDKAPATSTTGGVSSFMRNLFVKVLERFAIEDRHLLKHEINHYYRIMGNHGQYVKSVKLGGRITGQESSDNTEQQEQQLPNDDKPTLKFTFRVVLRVLFRWYAYSLVTWLFITVQKIIRGIGILCTNLTYLKKSVVLLLLLSIAMNLYLSSRATLSYWSVKKAQNVVSTCTKNVSMKRAIYLEDLDLLTDSLISTGGKNNGTEMVYKRFINTPAYDRKYKDMRYQIAKRRNDLLVELKILSTMEGEMVKGDFNNFVIHEYSQCKAAKENFPRKIADNESLKEYCTEIENIYDKNGDLKLGLL</sequence>
<evidence type="ECO:0000313" key="10">
    <source>
        <dbReference type="Proteomes" id="UP000262825"/>
    </source>
</evidence>
<dbReference type="Gene3D" id="2.30.29.30">
    <property type="entry name" value="Pleckstrin-homology domain (PH domain)/Phosphotyrosine-binding domain (PTB)"/>
    <property type="match status" value="1"/>
</dbReference>
<gene>
    <name evidence="9" type="ORF">SCODWIG_00536</name>
</gene>
<feature type="domain" description="PH" evidence="7">
    <location>
        <begin position="341"/>
        <end position="447"/>
    </location>
</feature>
<dbReference type="InterPro" id="IPR031968">
    <property type="entry name" value="VASt"/>
</dbReference>
<dbReference type="GO" id="GO:0016020">
    <property type="term" value="C:membrane"/>
    <property type="evidence" value="ECO:0007669"/>
    <property type="project" value="UniProtKB-SubCell"/>
</dbReference>
<evidence type="ECO:0008006" key="11">
    <source>
        <dbReference type="Google" id="ProtNLM"/>
    </source>
</evidence>
<dbReference type="InterPro" id="IPR011993">
    <property type="entry name" value="PH-like_dom_sf"/>
</dbReference>
<dbReference type="SMART" id="SM00233">
    <property type="entry name" value="PH"/>
    <property type="match status" value="1"/>
</dbReference>
<feature type="transmembrane region" description="Helical" evidence="6">
    <location>
        <begin position="1081"/>
        <end position="1100"/>
    </location>
</feature>
<dbReference type="PANTHER" id="PTHR14248">
    <property type="entry name" value="CYCLIN Y, ISOFORM A"/>
    <property type="match status" value="1"/>
</dbReference>
<dbReference type="Proteomes" id="UP000262825">
    <property type="component" value="Unassembled WGS sequence"/>
</dbReference>
<evidence type="ECO:0000256" key="2">
    <source>
        <dbReference type="ARBA" id="ARBA00022692"/>
    </source>
</evidence>
<keyword evidence="3 6" id="KW-1133">Transmembrane helix</keyword>
<dbReference type="CDD" id="cd13280">
    <property type="entry name" value="PH_SIP3"/>
    <property type="match status" value="1"/>
</dbReference>
<keyword evidence="4 6" id="KW-0472">Membrane</keyword>
<name>A0A376B262_9ASCO</name>
<evidence type="ECO:0000256" key="6">
    <source>
        <dbReference type="SAM" id="Phobius"/>
    </source>
</evidence>
<organism evidence="9 10">
    <name type="scientific">Saccharomycodes ludwigii</name>
    <dbReference type="NCBI Taxonomy" id="36035"/>
    <lineage>
        <taxon>Eukaryota</taxon>
        <taxon>Fungi</taxon>
        <taxon>Dikarya</taxon>
        <taxon>Ascomycota</taxon>
        <taxon>Saccharomycotina</taxon>
        <taxon>Saccharomycetes</taxon>
        <taxon>Saccharomycodales</taxon>
        <taxon>Saccharomycodaceae</taxon>
        <taxon>Saccharomycodes</taxon>
    </lineage>
</organism>
<evidence type="ECO:0000256" key="4">
    <source>
        <dbReference type="ARBA" id="ARBA00023136"/>
    </source>
</evidence>
<dbReference type="Pfam" id="PF00169">
    <property type="entry name" value="PH"/>
    <property type="match status" value="1"/>
</dbReference>
<dbReference type="Gene3D" id="1.20.1270.60">
    <property type="entry name" value="Arfaptin homology (AH) domain/BAR domain"/>
    <property type="match status" value="1"/>
</dbReference>
<dbReference type="InterPro" id="IPR042067">
    <property type="entry name" value="Sip3_PH"/>
</dbReference>
<keyword evidence="10" id="KW-1185">Reference proteome</keyword>
<dbReference type="InterPro" id="IPR027267">
    <property type="entry name" value="AH/BAR_dom_sf"/>
</dbReference>
<feature type="domain" description="VASt" evidence="8">
    <location>
        <begin position="800"/>
        <end position="1006"/>
    </location>
</feature>
<dbReference type="VEuPathDB" id="FungiDB:SCODWIG_00536"/>
<dbReference type="Pfam" id="PF16746">
    <property type="entry name" value="BAR_3"/>
    <property type="match status" value="1"/>
</dbReference>
<feature type="transmembrane region" description="Helical" evidence="6">
    <location>
        <begin position="1052"/>
        <end position="1069"/>
    </location>
</feature>
<keyword evidence="2 6" id="KW-0812">Transmembrane</keyword>
<protein>
    <recommendedName>
        <fullName evidence="11">Protein SIP3</fullName>
    </recommendedName>
</protein>
<evidence type="ECO:0000256" key="5">
    <source>
        <dbReference type="SAM" id="MobiDB-lite"/>
    </source>
</evidence>
<evidence type="ECO:0000313" key="9">
    <source>
        <dbReference type="EMBL" id="SSD58775.1"/>
    </source>
</evidence>
<dbReference type="PROSITE" id="PS51778">
    <property type="entry name" value="VAST"/>
    <property type="match status" value="1"/>
</dbReference>